<dbReference type="InterPro" id="IPR014001">
    <property type="entry name" value="Helicase_ATP-bd"/>
</dbReference>
<dbReference type="InterPro" id="IPR050742">
    <property type="entry name" value="Helicase_Restrict-Modif_Enz"/>
</dbReference>
<dbReference type="InterPro" id="IPR006935">
    <property type="entry name" value="Helicase/UvrB_N"/>
</dbReference>
<reference evidence="2 3" key="1">
    <citation type="journal article" date="2015" name="Genome Announc.">
        <title>Genome sequencing of 18 francisella strains to aid in assay development and testing.</title>
        <authorList>
            <person name="Johnson S.L."/>
            <person name="Daligault H.E."/>
            <person name="Davenport K.W."/>
            <person name="Coyne S.R."/>
            <person name="Frey K.G."/>
            <person name="Koroleva G.I."/>
            <person name="Broomall S.M."/>
            <person name="Bishop-Lilly K.A."/>
            <person name="Bruce D.C."/>
            <person name="Chertkov O."/>
            <person name="Freitas T."/>
            <person name="Jaissle J."/>
            <person name="Ladner J.T."/>
            <person name="Rosenzweig C.N."/>
            <person name="Gibbons H.S."/>
            <person name="Palacios G.F."/>
            <person name="Redden C.L."/>
            <person name="Xu Y."/>
            <person name="Minogue T.D."/>
            <person name="Chain P.S."/>
        </authorList>
    </citation>
    <scope>NUCLEOTIDE SEQUENCE [LARGE SCALE GENOMIC DNA]</scope>
    <source>
        <strain evidence="2 3">LVS</strain>
    </source>
</reference>
<dbReference type="SUPFAM" id="SSF52540">
    <property type="entry name" value="P-loop containing nucleoside triphosphate hydrolases"/>
    <property type="match status" value="1"/>
</dbReference>
<dbReference type="AlphaFoldDB" id="A0AAI8FSW6"/>
<gene>
    <name evidence="2" type="ORF">AW21_1659</name>
</gene>
<dbReference type="PANTHER" id="PTHR47396:SF1">
    <property type="entry name" value="ATP-DEPENDENT HELICASE IRC3-RELATED"/>
    <property type="match status" value="1"/>
</dbReference>
<dbReference type="GO" id="GO:0005524">
    <property type="term" value="F:ATP binding"/>
    <property type="evidence" value="ECO:0007669"/>
    <property type="project" value="InterPro"/>
</dbReference>
<dbReference type="GO" id="GO:0016787">
    <property type="term" value="F:hydrolase activity"/>
    <property type="evidence" value="ECO:0007669"/>
    <property type="project" value="InterPro"/>
</dbReference>
<evidence type="ECO:0000313" key="3">
    <source>
        <dbReference type="Proteomes" id="UP000031874"/>
    </source>
</evidence>
<dbReference type="GO" id="GO:0005829">
    <property type="term" value="C:cytosol"/>
    <property type="evidence" value="ECO:0007669"/>
    <property type="project" value="TreeGrafter"/>
</dbReference>
<evidence type="ECO:0000313" key="2">
    <source>
        <dbReference type="EMBL" id="AJI58252.1"/>
    </source>
</evidence>
<dbReference type="Pfam" id="PF04851">
    <property type="entry name" value="ResIII"/>
    <property type="match status" value="1"/>
</dbReference>
<feature type="domain" description="Helicase ATP-binding" evidence="1">
    <location>
        <begin position="1"/>
        <end position="55"/>
    </location>
</feature>
<dbReference type="PROSITE" id="PS51192">
    <property type="entry name" value="HELICASE_ATP_BIND_1"/>
    <property type="match status" value="1"/>
</dbReference>
<accession>A0AAI8FSW6</accession>
<evidence type="ECO:0000259" key="1">
    <source>
        <dbReference type="PROSITE" id="PS51192"/>
    </source>
</evidence>
<organism evidence="2 3">
    <name type="scientific">Francisella tularensis subsp. holarctica (strain LVS)</name>
    <dbReference type="NCBI Taxonomy" id="376619"/>
    <lineage>
        <taxon>Bacteria</taxon>
        <taxon>Pseudomonadati</taxon>
        <taxon>Pseudomonadota</taxon>
        <taxon>Gammaproteobacteria</taxon>
        <taxon>Thiotrichales</taxon>
        <taxon>Francisellaceae</taxon>
        <taxon>Francisella</taxon>
    </lineage>
</organism>
<dbReference type="PANTHER" id="PTHR47396">
    <property type="entry name" value="TYPE I RESTRICTION ENZYME ECOKI R PROTEIN"/>
    <property type="match status" value="1"/>
</dbReference>
<dbReference type="Gene3D" id="3.40.50.300">
    <property type="entry name" value="P-loop containing nucleotide triphosphate hydrolases"/>
    <property type="match status" value="1"/>
</dbReference>
<sequence>MIIIDECHRGSANDDSSWRDIIEYFSSAVHLGLTATPKRDVNGDTYDYFGEPIYEYSLKDGINDGFLTPYKVKRITTNIDEYRPILMIV</sequence>
<protein>
    <submittedName>
        <fullName evidence="2">Type III restriction enzyme, res subunit</fullName>
    </submittedName>
</protein>
<dbReference type="EMBL" id="CP009694">
    <property type="protein sequence ID" value="AJI58252.1"/>
    <property type="molecule type" value="Genomic_DNA"/>
</dbReference>
<dbReference type="InterPro" id="IPR027417">
    <property type="entry name" value="P-loop_NTPase"/>
</dbReference>
<dbReference type="Proteomes" id="UP000031874">
    <property type="component" value="Chromosome"/>
</dbReference>
<proteinExistence type="predicted"/>
<dbReference type="GO" id="GO:0003677">
    <property type="term" value="F:DNA binding"/>
    <property type="evidence" value="ECO:0007669"/>
    <property type="project" value="InterPro"/>
</dbReference>
<name>A0AAI8FSW6_FRATH</name>